<keyword evidence="2" id="KW-0378">Hydrolase</keyword>
<evidence type="ECO:0000313" key="3">
    <source>
        <dbReference type="Proteomes" id="UP000319255"/>
    </source>
</evidence>
<dbReference type="EMBL" id="VFRP01000009">
    <property type="protein sequence ID" value="TPE50760.1"/>
    <property type="molecule type" value="Genomic_DNA"/>
</dbReference>
<dbReference type="Pfam" id="PF07486">
    <property type="entry name" value="Hydrolase_2"/>
    <property type="match status" value="1"/>
</dbReference>
<keyword evidence="3" id="KW-1185">Reference proteome</keyword>
<dbReference type="InterPro" id="IPR042047">
    <property type="entry name" value="SleB_dom1"/>
</dbReference>
<evidence type="ECO:0000259" key="1">
    <source>
        <dbReference type="Pfam" id="PF07486"/>
    </source>
</evidence>
<evidence type="ECO:0000313" key="2">
    <source>
        <dbReference type="EMBL" id="TPE50760.1"/>
    </source>
</evidence>
<sequence>MNGLHSPASGRLPMVFAIAASLLGTVFAPIAARAETPAPVPTAAVAQVLGQERARLAGTGRLAELAKGRATSVTPVIGTRNVDPGSARALAGAAGKSTLTFAALDALPETTGGADWKCLSEAIYFESRGEPLAGQIAVAEVILNRVDSPSYPKNVCGVTHQGVGTAGRSCQFSYACDGRADTMKSALPRERAEKLATLMLAGRERTVTDGATHFHAARVRPSWARVMTRTARIGHHSFYR</sequence>
<feature type="domain" description="Cell wall hydrolase SleB" evidence="1">
    <location>
        <begin position="129"/>
        <end position="239"/>
    </location>
</feature>
<dbReference type="InterPro" id="IPR011105">
    <property type="entry name" value="Cell_wall_hydrolase_SleB"/>
</dbReference>
<name>A0A501WQW7_9RHOB</name>
<accession>A0A501WQW7</accession>
<comment type="caution">
    <text evidence="2">The sequence shown here is derived from an EMBL/GenBank/DDBJ whole genome shotgun (WGS) entry which is preliminary data.</text>
</comment>
<organism evidence="2 3">
    <name type="scientific">Amaricoccus solimangrovi</name>
    <dbReference type="NCBI Taxonomy" id="2589815"/>
    <lineage>
        <taxon>Bacteria</taxon>
        <taxon>Pseudomonadati</taxon>
        <taxon>Pseudomonadota</taxon>
        <taxon>Alphaproteobacteria</taxon>
        <taxon>Rhodobacterales</taxon>
        <taxon>Paracoccaceae</taxon>
        <taxon>Amaricoccus</taxon>
    </lineage>
</organism>
<proteinExistence type="predicted"/>
<dbReference type="AlphaFoldDB" id="A0A501WQW7"/>
<gene>
    <name evidence="2" type="ORF">FJM51_10910</name>
</gene>
<reference evidence="2 3" key="1">
    <citation type="submission" date="2019-06" db="EMBL/GenBank/DDBJ databases">
        <title>A novel bacterium of genus Amaricoccus, isolated from marine sediment.</title>
        <authorList>
            <person name="Huang H."/>
            <person name="Mo K."/>
            <person name="Hu Y."/>
        </authorList>
    </citation>
    <scope>NUCLEOTIDE SEQUENCE [LARGE SCALE GENOMIC DNA]</scope>
    <source>
        <strain evidence="2 3">HB172011</strain>
    </source>
</reference>
<dbReference type="Proteomes" id="UP000319255">
    <property type="component" value="Unassembled WGS sequence"/>
</dbReference>
<dbReference type="RefSeq" id="WP_140454175.1">
    <property type="nucleotide sequence ID" value="NZ_VFRP01000009.1"/>
</dbReference>
<protein>
    <submittedName>
        <fullName evidence="2">Cell wall hydrolase</fullName>
    </submittedName>
</protein>
<dbReference type="Gene3D" id="1.10.10.2520">
    <property type="entry name" value="Cell wall hydrolase SleB, domain 1"/>
    <property type="match status" value="1"/>
</dbReference>
<dbReference type="GO" id="GO:0016787">
    <property type="term" value="F:hydrolase activity"/>
    <property type="evidence" value="ECO:0007669"/>
    <property type="project" value="UniProtKB-KW"/>
</dbReference>
<dbReference type="OrthoDB" id="9785345at2"/>